<evidence type="ECO:0000256" key="2">
    <source>
        <dbReference type="SAM" id="Phobius"/>
    </source>
</evidence>
<proteinExistence type="predicted"/>
<evidence type="ECO:0000256" key="1">
    <source>
        <dbReference type="SAM" id="MobiDB-lite"/>
    </source>
</evidence>
<reference evidence="3" key="1">
    <citation type="submission" date="2023-03" db="EMBL/GenBank/DDBJ databases">
        <title>Massive genome expansion in bonnet fungi (Mycena s.s.) driven by repeated elements and novel gene families across ecological guilds.</title>
        <authorList>
            <consortium name="Lawrence Berkeley National Laboratory"/>
            <person name="Harder C.B."/>
            <person name="Miyauchi S."/>
            <person name="Viragh M."/>
            <person name="Kuo A."/>
            <person name="Thoen E."/>
            <person name="Andreopoulos B."/>
            <person name="Lu D."/>
            <person name="Skrede I."/>
            <person name="Drula E."/>
            <person name="Henrissat B."/>
            <person name="Morin E."/>
            <person name="Kohler A."/>
            <person name="Barry K."/>
            <person name="LaButti K."/>
            <person name="Morin E."/>
            <person name="Salamov A."/>
            <person name="Lipzen A."/>
            <person name="Mereny Z."/>
            <person name="Hegedus B."/>
            <person name="Baldrian P."/>
            <person name="Stursova M."/>
            <person name="Weitz H."/>
            <person name="Taylor A."/>
            <person name="Grigoriev I.V."/>
            <person name="Nagy L.G."/>
            <person name="Martin F."/>
            <person name="Kauserud H."/>
        </authorList>
    </citation>
    <scope>NUCLEOTIDE SEQUENCE</scope>
    <source>
        <strain evidence="3">9284</strain>
    </source>
</reference>
<gene>
    <name evidence="3" type="ORF">FB45DRAFT_874452</name>
</gene>
<evidence type="ECO:0000313" key="3">
    <source>
        <dbReference type="EMBL" id="KAJ7613496.1"/>
    </source>
</evidence>
<feature type="transmembrane region" description="Helical" evidence="2">
    <location>
        <begin position="7"/>
        <end position="25"/>
    </location>
</feature>
<sequence>MADSPPVLMLVISVTLLPIFLGSHWDQILGILHHVYAVLLPWLITSTLLHAPGILLTPQNRVPPIWIQDHYCTRKFDLISTRIPTLWTLARLAQRMFRLARVTSEREERAEDEEITESRTAAAKLKSSQHSSADSGADGKMGYRSVAGVRGDWEQMPDCAGYAPLPLGPWLTVNSTRPWGEIPHPESKVADFPKSTPLLDALR</sequence>
<keyword evidence="2" id="KW-1133">Transmembrane helix</keyword>
<accession>A0AAD7B942</accession>
<name>A0AAD7B942_9AGAR</name>
<keyword evidence="4" id="KW-1185">Reference proteome</keyword>
<feature type="transmembrane region" description="Helical" evidence="2">
    <location>
        <begin position="31"/>
        <end position="51"/>
    </location>
</feature>
<feature type="region of interest" description="Disordered" evidence="1">
    <location>
        <begin position="107"/>
        <end position="141"/>
    </location>
</feature>
<dbReference type="AlphaFoldDB" id="A0AAD7B942"/>
<keyword evidence="2" id="KW-0472">Membrane</keyword>
<dbReference type="EMBL" id="JARKIF010000028">
    <property type="protein sequence ID" value="KAJ7613496.1"/>
    <property type="molecule type" value="Genomic_DNA"/>
</dbReference>
<evidence type="ECO:0000313" key="4">
    <source>
        <dbReference type="Proteomes" id="UP001221142"/>
    </source>
</evidence>
<protein>
    <submittedName>
        <fullName evidence="3">Uncharacterized protein</fullName>
    </submittedName>
</protein>
<comment type="caution">
    <text evidence="3">The sequence shown here is derived from an EMBL/GenBank/DDBJ whole genome shotgun (WGS) entry which is preliminary data.</text>
</comment>
<dbReference type="Proteomes" id="UP001221142">
    <property type="component" value="Unassembled WGS sequence"/>
</dbReference>
<organism evidence="3 4">
    <name type="scientific">Roridomyces roridus</name>
    <dbReference type="NCBI Taxonomy" id="1738132"/>
    <lineage>
        <taxon>Eukaryota</taxon>
        <taxon>Fungi</taxon>
        <taxon>Dikarya</taxon>
        <taxon>Basidiomycota</taxon>
        <taxon>Agaricomycotina</taxon>
        <taxon>Agaricomycetes</taxon>
        <taxon>Agaricomycetidae</taxon>
        <taxon>Agaricales</taxon>
        <taxon>Marasmiineae</taxon>
        <taxon>Mycenaceae</taxon>
        <taxon>Roridomyces</taxon>
    </lineage>
</organism>
<keyword evidence="2" id="KW-0812">Transmembrane</keyword>
<feature type="region of interest" description="Disordered" evidence="1">
    <location>
        <begin position="178"/>
        <end position="203"/>
    </location>
</feature>